<dbReference type="EMBL" id="CAJJDM010000061">
    <property type="protein sequence ID" value="CAD8078741.1"/>
    <property type="molecule type" value="Genomic_DNA"/>
</dbReference>
<feature type="compositionally biased region" description="Basic residues" evidence="1">
    <location>
        <begin position="67"/>
        <end position="81"/>
    </location>
</feature>
<dbReference type="OMA" id="KMIYKFS"/>
<evidence type="ECO:0000313" key="3">
    <source>
        <dbReference type="Proteomes" id="UP000688137"/>
    </source>
</evidence>
<protein>
    <submittedName>
        <fullName evidence="2">Uncharacterized protein</fullName>
    </submittedName>
</protein>
<organism evidence="2 3">
    <name type="scientific">Paramecium primaurelia</name>
    <dbReference type="NCBI Taxonomy" id="5886"/>
    <lineage>
        <taxon>Eukaryota</taxon>
        <taxon>Sar</taxon>
        <taxon>Alveolata</taxon>
        <taxon>Ciliophora</taxon>
        <taxon>Intramacronucleata</taxon>
        <taxon>Oligohymenophorea</taxon>
        <taxon>Peniculida</taxon>
        <taxon>Parameciidae</taxon>
        <taxon>Paramecium</taxon>
    </lineage>
</organism>
<dbReference type="AlphaFoldDB" id="A0A8S1MJT7"/>
<proteinExistence type="predicted"/>
<evidence type="ECO:0000313" key="2">
    <source>
        <dbReference type="EMBL" id="CAD8078741.1"/>
    </source>
</evidence>
<dbReference type="Proteomes" id="UP000688137">
    <property type="component" value="Unassembled WGS sequence"/>
</dbReference>
<comment type="caution">
    <text evidence="2">The sequence shown here is derived from an EMBL/GenBank/DDBJ whole genome shotgun (WGS) entry which is preliminary data.</text>
</comment>
<evidence type="ECO:0000256" key="1">
    <source>
        <dbReference type="SAM" id="MobiDB-lite"/>
    </source>
</evidence>
<name>A0A8S1MJT7_PARPR</name>
<feature type="region of interest" description="Disordered" evidence="1">
    <location>
        <begin position="57"/>
        <end position="81"/>
    </location>
</feature>
<accession>A0A8S1MJT7</accession>
<sequence>MQQQRQQEILQDIMEKTTFYKGKINQFLNNQIFEQDSLKAKIMKSKQNIIKKTNYNRIHEKSDKQKNFKKTKSRKERKQQKLQKMIYKFSDLQIE</sequence>
<reference evidence="2" key="1">
    <citation type="submission" date="2021-01" db="EMBL/GenBank/DDBJ databases">
        <authorList>
            <consortium name="Genoscope - CEA"/>
            <person name="William W."/>
        </authorList>
    </citation>
    <scope>NUCLEOTIDE SEQUENCE</scope>
</reference>
<keyword evidence="3" id="KW-1185">Reference proteome</keyword>
<gene>
    <name evidence="2" type="ORF">PPRIM_AZ9-3.1.T0600227</name>
</gene>
<feature type="compositionally biased region" description="Basic and acidic residues" evidence="1">
    <location>
        <begin position="57"/>
        <end position="66"/>
    </location>
</feature>